<accession>A0A834JV37</accession>
<dbReference type="Proteomes" id="UP000600918">
    <property type="component" value="Unassembled WGS sequence"/>
</dbReference>
<comment type="caution">
    <text evidence="2">The sequence shown here is derived from an EMBL/GenBank/DDBJ whole genome shotgun (WGS) entry which is preliminary data.</text>
</comment>
<feature type="region of interest" description="Disordered" evidence="1">
    <location>
        <begin position="204"/>
        <end position="236"/>
    </location>
</feature>
<dbReference type="AlphaFoldDB" id="A0A834JV37"/>
<feature type="region of interest" description="Disordered" evidence="1">
    <location>
        <begin position="34"/>
        <end position="61"/>
    </location>
</feature>
<evidence type="ECO:0000313" key="3">
    <source>
        <dbReference type="Proteomes" id="UP000600918"/>
    </source>
</evidence>
<protein>
    <submittedName>
        <fullName evidence="2">Uncharacterized protein</fullName>
    </submittedName>
</protein>
<feature type="compositionally biased region" description="Basic and acidic residues" evidence="1">
    <location>
        <begin position="209"/>
        <end position="234"/>
    </location>
</feature>
<dbReference type="EMBL" id="JACSDY010000022">
    <property type="protein sequence ID" value="KAF7392116.1"/>
    <property type="molecule type" value="Genomic_DNA"/>
</dbReference>
<reference evidence="2" key="1">
    <citation type="journal article" date="2020" name="G3 (Bethesda)">
        <title>High-Quality Assemblies for Three Invasive Social Wasps from the &lt;i&gt;Vespula&lt;/i&gt; Genus.</title>
        <authorList>
            <person name="Harrop T.W.R."/>
            <person name="Guhlin J."/>
            <person name="McLaughlin G.M."/>
            <person name="Permina E."/>
            <person name="Stockwell P."/>
            <person name="Gilligan J."/>
            <person name="Le Lec M.F."/>
            <person name="Gruber M.A.M."/>
            <person name="Quinn O."/>
            <person name="Lovegrove M."/>
            <person name="Duncan E.J."/>
            <person name="Remnant E.J."/>
            <person name="Van Eeckhoven J."/>
            <person name="Graham B."/>
            <person name="Knapp R.A."/>
            <person name="Langford K.W."/>
            <person name="Kronenberg Z."/>
            <person name="Press M.O."/>
            <person name="Eacker S.M."/>
            <person name="Wilson-Rankin E.E."/>
            <person name="Purcell J."/>
            <person name="Lester P.J."/>
            <person name="Dearden P.K."/>
        </authorList>
    </citation>
    <scope>NUCLEOTIDE SEQUENCE</scope>
    <source>
        <strain evidence="2">Volc-1</strain>
    </source>
</reference>
<keyword evidence="3" id="KW-1185">Reference proteome</keyword>
<sequence>MIDDYYEDPSPGTISSMEWKINNVSRSRLFVPPTIEETDEDDAEKTRSVGTARYPPLDGSPSRTTYVSVQKVLDDLATITEGRRTRKSISTSSTFARGKLCETSYKIVLNSDGFDRQFRPIKFVTKVHSYRTDAKTRVSYFSVTVFDKPTVCDMNKMTTSLKTENGKDSLRPSIGKLNEESPMKEEKNDLTRKKIVSLKSTFTLSTPTSKREERKDETQLSRIERADETKDRIGSKKSKNNLSSILKNLSLELHFKAKSRSSKSDEIISRNAAPERENFLLRERTFLTDVKPSKRKLFKVKGHSFKSARRSENFAKRSGIDWLVVMEVVPSGDECVIRFKRKGGVESYGDIRLPWFSTYTQEAHSAVLARWQRRDVLEITVMAQQRRLDRYGQEAFDEDKYLCKAFMTSQKQQISDVVASFHGNSAEVVLEGEVFLNAAPGESCYSRFVTSWTFSIGRREGASMEYEGSTAETFLSKGAKNDFHLQCLL</sequence>
<proteinExistence type="predicted"/>
<evidence type="ECO:0000256" key="1">
    <source>
        <dbReference type="SAM" id="MobiDB-lite"/>
    </source>
</evidence>
<feature type="region of interest" description="Disordered" evidence="1">
    <location>
        <begin position="163"/>
        <end position="189"/>
    </location>
</feature>
<evidence type="ECO:0000313" key="2">
    <source>
        <dbReference type="EMBL" id="KAF7392116.1"/>
    </source>
</evidence>
<name>A0A834JV37_VESPE</name>
<feature type="compositionally biased region" description="Basic and acidic residues" evidence="1">
    <location>
        <begin position="177"/>
        <end position="189"/>
    </location>
</feature>
<gene>
    <name evidence="2" type="ORF">H0235_017115</name>
</gene>
<organism evidence="2 3">
    <name type="scientific">Vespula pensylvanica</name>
    <name type="common">Western yellow jacket</name>
    <name type="synonym">Wasp</name>
    <dbReference type="NCBI Taxonomy" id="30213"/>
    <lineage>
        <taxon>Eukaryota</taxon>
        <taxon>Metazoa</taxon>
        <taxon>Ecdysozoa</taxon>
        <taxon>Arthropoda</taxon>
        <taxon>Hexapoda</taxon>
        <taxon>Insecta</taxon>
        <taxon>Pterygota</taxon>
        <taxon>Neoptera</taxon>
        <taxon>Endopterygota</taxon>
        <taxon>Hymenoptera</taxon>
        <taxon>Apocrita</taxon>
        <taxon>Aculeata</taxon>
        <taxon>Vespoidea</taxon>
        <taxon>Vespidae</taxon>
        <taxon>Vespinae</taxon>
        <taxon>Vespula</taxon>
    </lineage>
</organism>